<protein>
    <submittedName>
        <fullName evidence="1">Uncharacterized protein</fullName>
    </submittedName>
</protein>
<dbReference type="EMBL" id="CADCVS010000037">
    <property type="protein sequence ID" value="CAA9472355.1"/>
    <property type="molecule type" value="Genomic_DNA"/>
</dbReference>
<reference evidence="1" key="1">
    <citation type="submission" date="2020-02" db="EMBL/GenBank/DDBJ databases">
        <authorList>
            <person name="Meier V. D."/>
        </authorList>
    </citation>
    <scope>NUCLEOTIDE SEQUENCE</scope>
    <source>
        <strain evidence="1">AVDCRST_MAG30</strain>
    </source>
</reference>
<proteinExistence type="predicted"/>
<name>A0A6J4RFE1_9ACTN</name>
<sequence>MRRPDPLLVARAVARDVLAGRELQRRLDLARHVGVIQPPVDGAPLDADHRVVGVVRAAVPAEARGGEALEHLGGLLARLSATPVVGERGLVAGDAGAAHLPERARLRVVRTLVGLDLRDADRVGELAVALRRQDGPGGLLEVAGELDEARREVVARVRAPRGERLAVVVAALVLAVGRDVAVVVVGHRDRDGQRVAQARRELLLGVVALDRRRVGGLGLRERRVGEEVPAHGVVADLRAHLPIGGVRDGQALALVARIDARPAPAVRRVAALGPVVAQVLVVADRVRARLDVARLVGPLLAGADGEEDPRDPERLEVDAGRFLEPAVARRGVVLGDRDPERLELVRADARVDGGRRDRAGRPHAEELAERIEHGARPLLAGGHAGDRDERLAPEGRVRLAVRDARVRVRDRPGVPAVGHGHRARGGEGDARAALGHLPPGAQRRVGDQPRGELALRVLLVGELEALVDRVVARALGLGRPDRVLGEDRDRPGAAVDHPLERGEVVAREQVVAVEHLRVQRVVDEVRQRLGVRRVGDVVEAHDGEVVVGVGVRVARGRAVVGGRRAEGVAVGLVEL</sequence>
<organism evidence="1">
    <name type="scientific">uncultured Solirubrobacteraceae bacterium</name>
    <dbReference type="NCBI Taxonomy" id="1162706"/>
    <lineage>
        <taxon>Bacteria</taxon>
        <taxon>Bacillati</taxon>
        <taxon>Actinomycetota</taxon>
        <taxon>Thermoleophilia</taxon>
        <taxon>Solirubrobacterales</taxon>
        <taxon>Solirubrobacteraceae</taxon>
        <taxon>environmental samples</taxon>
    </lineage>
</organism>
<gene>
    <name evidence="1" type="ORF">AVDCRST_MAG30-200</name>
</gene>
<evidence type="ECO:0000313" key="1">
    <source>
        <dbReference type="EMBL" id="CAA9472355.1"/>
    </source>
</evidence>
<dbReference type="AlphaFoldDB" id="A0A6J4RFE1"/>
<accession>A0A6J4RFE1</accession>